<dbReference type="Pfam" id="PF00561">
    <property type="entry name" value="Abhydrolase_1"/>
    <property type="match status" value="1"/>
</dbReference>
<dbReference type="GO" id="GO:0070205">
    <property type="term" value="F:2-succinyl-6-hydroxy-2,4-cyclohexadiene-1-carboxylate synthase activity"/>
    <property type="evidence" value="ECO:0007669"/>
    <property type="project" value="UniProtKB-EC"/>
</dbReference>
<feature type="domain" description="AB hydrolase-1" evidence="4">
    <location>
        <begin position="16"/>
        <end position="248"/>
    </location>
</feature>
<accession>A0ABW5WRL2</accession>
<protein>
    <recommendedName>
        <fullName evidence="3">Putative 2-succinyl-6-hydroxy-2,4-cyclohexadiene-1-carboxylate synthase</fullName>
        <shortName evidence="3">SHCHC synthase</shortName>
        <ecNumber evidence="3">4.2.99.20</ecNumber>
    </recommendedName>
</protein>
<comment type="pathway">
    <text evidence="3">Quinol/quinone metabolism; menaquinone biosynthesis.</text>
</comment>
<dbReference type="InterPro" id="IPR029058">
    <property type="entry name" value="AB_hydrolase_fold"/>
</dbReference>
<dbReference type="PANTHER" id="PTHR42916">
    <property type="entry name" value="2-SUCCINYL-5-ENOLPYRUVYL-6-HYDROXY-3-CYCLOHEXENE-1-CARBOXYLATE SYNTHASE"/>
    <property type="match status" value="1"/>
</dbReference>
<dbReference type="InterPro" id="IPR000073">
    <property type="entry name" value="AB_hydrolase_1"/>
</dbReference>
<evidence type="ECO:0000259" key="4">
    <source>
        <dbReference type="Pfam" id="PF00561"/>
    </source>
</evidence>
<dbReference type="PANTHER" id="PTHR42916:SF1">
    <property type="entry name" value="PROTEIN PHYLLO, CHLOROPLASTIC"/>
    <property type="match status" value="1"/>
</dbReference>
<dbReference type="EC" id="4.2.99.20" evidence="3"/>
<sequence length="265" mass="29980">MINLHAEFQDNGQEKTVILLHGFLNDRRSMAHIGSSLKQCANILSVDLPGFGESKSFGIDYTMDDIADALYAVQKKYDREHIQTYMLGYSMGGRAALSYACRYPSTLFGLILESASPGIEDSAEKKARIEIDDKRALEMVQDYPAFIQSWENMGLFNSQTEVDEQVFNEQRKARLSQIPKEAADSLRKYGTGVQPSYWDRLKSVDIPVLQLVGSRDEKFISINQRMNDSFPDAVLNIVDGAGHNIHLEVPEKFDTIVSEFINRRI</sequence>
<dbReference type="RefSeq" id="WP_377770478.1">
    <property type="nucleotide sequence ID" value="NZ_JBHUOQ010000001.1"/>
</dbReference>
<dbReference type="HAMAP" id="MF_01660">
    <property type="entry name" value="MenH"/>
    <property type="match status" value="1"/>
</dbReference>
<evidence type="ECO:0000313" key="6">
    <source>
        <dbReference type="Proteomes" id="UP001597519"/>
    </source>
</evidence>
<evidence type="ECO:0000256" key="1">
    <source>
        <dbReference type="ARBA" id="ARBA00022428"/>
    </source>
</evidence>
<evidence type="ECO:0000313" key="5">
    <source>
        <dbReference type="EMBL" id="MFD2828934.1"/>
    </source>
</evidence>
<dbReference type="EMBL" id="JBHUOQ010000001">
    <property type="protein sequence ID" value="MFD2828934.1"/>
    <property type="molecule type" value="Genomic_DNA"/>
</dbReference>
<comment type="catalytic activity">
    <reaction evidence="3">
        <text>5-enolpyruvoyl-6-hydroxy-2-succinyl-cyclohex-3-ene-1-carboxylate = (1R,6R)-6-hydroxy-2-succinyl-cyclohexa-2,4-diene-1-carboxylate + pyruvate</text>
        <dbReference type="Rhea" id="RHEA:25597"/>
        <dbReference type="ChEBI" id="CHEBI:15361"/>
        <dbReference type="ChEBI" id="CHEBI:58689"/>
        <dbReference type="ChEBI" id="CHEBI:58818"/>
        <dbReference type="EC" id="4.2.99.20"/>
    </reaction>
</comment>
<organism evidence="5 6">
    <name type="scientific">Corticicoccus populi</name>
    <dbReference type="NCBI Taxonomy" id="1812821"/>
    <lineage>
        <taxon>Bacteria</taxon>
        <taxon>Bacillati</taxon>
        <taxon>Bacillota</taxon>
        <taxon>Bacilli</taxon>
        <taxon>Bacillales</taxon>
        <taxon>Staphylococcaceae</taxon>
        <taxon>Corticicoccus</taxon>
    </lineage>
</organism>
<evidence type="ECO:0000256" key="3">
    <source>
        <dbReference type="HAMAP-Rule" id="MF_01660"/>
    </source>
</evidence>
<keyword evidence="6" id="KW-1185">Reference proteome</keyword>
<dbReference type="Proteomes" id="UP001597519">
    <property type="component" value="Unassembled WGS sequence"/>
</dbReference>
<dbReference type="SUPFAM" id="SSF53474">
    <property type="entry name" value="alpha/beta-Hydrolases"/>
    <property type="match status" value="1"/>
</dbReference>
<comment type="caution">
    <text evidence="5">The sequence shown here is derived from an EMBL/GenBank/DDBJ whole genome shotgun (WGS) entry which is preliminary data.</text>
</comment>
<evidence type="ECO:0000256" key="2">
    <source>
        <dbReference type="ARBA" id="ARBA00023239"/>
    </source>
</evidence>
<reference evidence="6" key="1">
    <citation type="journal article" date="2019" name="Int. J. Syst. Evol. Microbiol.">
        <title>The Global Catalogue of Microorganisms (GCM) 10K type strain sequencing project: providing services to taxonomists for standard genome sequencing and annotation.</title>
        <authorList>
            <consortium name="The Broad Institute Genomics Platform"/>
            <consortium name="The Broad Institute Genome Sequencing Center for Infectious Disease"/>
            <person name="Wu L."/>
            <person name="Ma J."/>
        </authorList>
    </citation>
    <scope>NUCLEOTIDE SEQUENCE [LARGE SCALE GENOMIC DNA]</scope>
    <source>
        <strain evidence="6">KCTC 33575</strain>
    </source>
</reference>
<comment type="pathway">
    <text evidence="3">Quinol/quinone metabolism; 1,4-dihydroxy-2-naphthoate biosynthesis; 1,4-dihydroxy-2-naphthoate from chorismate: step 3/7.</text>
</comment>
<dbReference type="InterPro" id="IPR022485">
    <property type="entry name" value="SHCHC_synthase_MenH"/>
</dbReference>
<gene>
    <name evidence="3 5" type="primary">menH</name>
    <name evidence="5" type="ORF">ACFSX4_00550</name>
</gene>
<dbReference type="PRINTS" id="PR00111">
    <property type="entry name" value="ABHYDROLASE"/>
</dbReference>
<comment type="similarity">
    <text evidence="3">Belongs to the AB hydrolase superfamily. MenH family.</text>
</comment>
<dbReference type="Gene3D" id="3.40.50.1820">
    <property type="entry name" value="alpha/beta hydrolase"/>
    <property type="match status" value="1"/>
</dbReference>
<dbReference type="NCBIfam" id="TIGR03695">
    <property type="entry name" value="menH_SHCHC"/>
    <property type="match status" value="1"/>
</dbReference>
<keyword evidence="1 3" id="KW-0474">Menaquinone biosynthesis</keyword>
<keyword evidence="2 3" id="KW-0456">Lyase</keyword>
<name>A0ABW5WRL2_9STAP</name>
<comment type="function">
    <text evidence="3">Catalyzes a proton abstraction reaction that results in 2,5-elimination of pyruvate from 2-succinyl-5-enolpyruvyl-6-hydroxy-3-cyclohexene-1-carboxylate (SEPHCHC) and the formation of 2-succinyl-6-hydroxy-2,4-cyclohexadiene-1-carboxylate (SHCHC).</text>
</comment>
<comment type="subunit">
    <text evidence="3">Monomer.</text>
</comment>
<proteinExistence type="inferred from homology"/>